<dbReference type="InterPro" id="IPR036179">
    <property type="entry name" value="Ig-like_dom_sf"/>
</dbReference>
<accession>A0A8S4N1W3</accession>
<feature type="chain" id="PRO_5035728003" description="Ig-like domain-containing protein" evidence="6">
    <location>
        <begin position="18"/>
        <end position="312"/>
    </location>
</feature>
<dbReference type="InterPro" id="IPR003597">
    <property type="entry name" value="Ig_C1-set"/>
</dbReference>
<gene>
    <name evidence="8" type="ORF">OFUS_LOCUS1923</name>
</gene>
<keyword evidence="3" id="KW-1015">Disulfide bond</keyword>
<dbReference type="OrthoDB" id="6413693at2759"/>
<dbReference type="Pfam" id="PF07654">
    <property type="entry name" value="C1-set"/>
    <property type="match status" value="1"/>
</dbReference>
<evidence type="ECO:0000313" key="9">
    <source>
        <dbReference type="Proteomes" id="UP000749559"/>
    </source>
</evidence>
<keyword evidence="4" id="KW-0325">Glycoprotein</keyword>
<sequence>MRGIICLVILAISGLDALTVTQSPVDTGVLLGENVTLYCSVTNIGAGETVIWKKSTKHSIRLLFSVFRELLRPLYYVLYPLCALLLGLDAITVTRTPVNTGVLIGENATLYCTVTNIGPGESLIWKKTPLVIGLDGSSTNTAKYAIIGQYNVVVMNAQIADEGQFECEAGGNQYSIMLSVGDVPTGLSIYWGANLNTPIMNAANNLTCQSTNSRPPATFKWYKGTTDVTSQALTLNGTVNSNGYGDSYSYLEVTPTSSNSGDVYRCEASVPGRDNALNETMTLSGGAADVAHSLTMMAAAILGSFVLSSYAH</sequence>
<dbReference type="Proteomes" id="UP000749559">
    <property type="component" value="Unassembled WGS sequence"/>
</dbReference>
<dbReference type="GO" id="GO:0005886">
    <property type="term" value="C:plasma membrane"/>
    <property type="evidence" value="ECO:0007669"/>
    <property type="project" value="TreeGrafter"/>
</dbReference>
<evidence type="ECO:0000256" key="4">
    <source>
        <dbReference type="ARBA" id="ARBA00023180"/>
    </source>
</evidence>
<evidence type="ECO:0000256" key="2">
    <source>
        <dbReference type="ARBA" id="ARBA00023136"/>
    </source>
</evidence>
<dbReference type="EMBL" id="CAIIXF020000001">
    <property type="protein sequence ID" value="CAH1774472.1"/>
    <property type="molecule type" value="Genomic_DNA"/>
</dbReference>
<dbReference type="GO" id="GO:0050839">
    <property type="term" value="F:cell adhesion molecule binding"/>
    <property type="evidence" value="ECO:0007669"/>
    <property type="project" value="TreeGrafter"/>
</dbReference>
<dbReference type="SUPFAM" id="SSF48726">
    <property type="entry name" value="Immunoglobulin"/>
    <property type="match status" value="2"/>
</dbReference>
<evidence type="ECO:0000256" key="6">
    <source>
        <dbReference type="SAM" id="SignalP"/>
    </source>
</evidence>
<dbReference type="PROSITE" id="PS50835">
    <property type="entry name" value="IG_LIKE"/>
    <property type="match status" value="2"/>
</dbReference>
<proteinExistence type="predicted"/>
<protein>
    <recommendedName>
        <fullName evidence="7">Ig-like domain-containing protein</fullName>
    </recommendedName>
</protein>
<reference evidence="8" key="1">
    <citation type="submission" date="2022-03" db="EMBL/GenBank/DDBJ databases">
        <authorList>
            <person name="Martin C."/>
        </authorList>
    </citation>
    <scope>NUCLEOTIDE SEQUENCE</scope>
</reference>
<dbReference type="GO" id="GO:0005911">
    <property type="term" value="C:cell-cell junction"/>
    <property type="evidence" value="ECO:0007669"/>
    <property type="project" value="TreeGrafter"/>
</dbReference>
<dbReference type="InterPro" id="IPR007110">
    <property type="entry name" value="Ig-like_dom"/>
</dbReference>
<dbReference type="InterPro" id="IPR051275">
    <property type="entry name" value="Cell_adhesion_signaling"/>
</dbReference>
<feature type="domain" description="Ig-like" evidence="7">
    <location>
        <begin position="184"/>
        <end position="284"/>
    </location>
</feature>
<keyword evidence="9" id="KW-1185">Reference proteome</keyword>
<keyword evidence="2" id="KW-0472">Membrane</keyword>
<dbReference type="AlphaFoldDB" id="A0A8S4N1W3"/>
<keyword evidence="6" id="KW-0732">Signal</keyword>
<evidence type="ECO:0000256" key="5">
    <source>
        <dbReference type="ARBA" id="ARBA00023319"/>
    </source>
</evidence>
<keyword evidence="5" id="KW-0393">Immunoglobulin domain</keyword>
<name>A0A8S4N1W3_OWEFU</name>
<evidence type="ECO:0000256" key="1">
    <source>
        <dbReference type="ARBA" id="ARBA00004479"/>
    </source>
</evidence>
<comment type="caution">
    <text evidence="8">The sequence shown here is derived from an EMBL/GenBank/DDBJ whole genome shotgun (WGS) entry which is preliminary data.</text>
</comment>
<dbReference type="CDD" id="cd00098">
    <property type="entry name" value="IgC1"/>
    <property type="match status" value="1"/>
</dbReference>
<dbReference type="Gene3D" id="2.60.40.10">
    <property type="entry name" value="Immunoglobulins"/>
    <property type="match status" value="2"/>
</dbReference>
<organism evidence="8 9">
    <name type="scientific">Owenia fusiformis</name>
    <name type="common">Polychaete worm</name>
    <dbReference type="NCBI Taxonomy" id="6347"/>
    <lineage>
        <taxon>Eukaryota</taxon>
        <taxon>Metazoa</taxon>
        <taxon>Spiralia</taxon>
        <taxon>Lophotrochozoa</taxon>
        <taxon>Annelida</taxon>
        <taxon>Polychaeta</taxon>
        <taxon>Sedentaria</taxon>
        <taxon>Canalipalpata</taxon>
        <taxon>Sabellida</taxon>
        <taxon>Oweniida</taxon>
        <taxon>Oweniidae</taxon>
        <taxon>Owenia</taxon>
    </lineage>
</organism>
<dbReference type="GO" id="GO:0098609">
    <property type="term" value="P:cell-cell adhesion"/>
    <property type="evidence" value="ECO:0007669"/>
    <property type="project" value="TreeGrafter"/>
</dbReference>
<evidence type="ECO:0000313" key="8">
    <source>
        <dbReference type="EMBL" id="CAH1774472.1"/>
    </source>
</evidence>
<dbReference type="PANTHER" id="PTHR11640:SF31">
    <property type="entry name" value="IRREGULAR CHIASM C-ROUGHEST PROTEIN-RELATED"/>
    <property type="match status" value="1"/>
</dbReference>
<feature type="signal peptide" evidence="6">
    <location>
        <begin position="1"/>
        <end position="17"/>
    </location>
</feature>
<evidence type="ECO:0000256" key="3">
    <source>
        <dbReference type="ARBA" id="ARBA00023157"/>
    </source>
</evidence>
<feature type="domain" description="Ig-like" evidence="7">
    <location>
        <begin position="91"/>
        <end position="179"/>
    </location>
</feature>
<dbReference type="PANTHER" id="PTHR11640">
    <property type="entry name" value="NEPHRIN"/>
    <property type="match status" value="1"/>
</dbReference>
<comment type="subcellular location">
    <subcellularLocation>
        <location evidence="1">Membrane</location>
        <topology evidence="1">Single-pass type I membrane protein</topology>
    </subcellularLocation>
</comment>
<dbReference type="InterPro" id="IPR013783">
    <property type="entry name" value="Ig-like_fold"/>
</dbReference>
<evidence type="ECO:0000259" key="7">
    <source>
        <dbReference type="PROSITE" id="PS50835"/>
    </source>
</evidence>